<feature type="non-terminal residue" evidence="3">
    <location>
        <position position="232"/>
    </location>
</feature>
<dbReference type="EMBL" id="BARS01026934">
    <property type="protein sequence ID" value="GAG06147.1"/>
    <property type="molecule type" value="Genomic_DNA"/>
</dbReference>
<dbReference type="SUPFAM" id="SSF51735">
    <property type="entry name" value="NAD(P)-binding Rossmann-fold domains"/>
    <property type="match status" value="1"/>
</dbReference>
<organism evidence="3">
    <name type="scientific">marine sediment metagenome</name>
    <dbReference type="NCBI Taxonomy" id="412755"/>
    <lineage>
        <taxon>unclassified sequences</taxon>
        <taxon>metagenomes</taxon>
        <taxon>ecological metagenomes</taxon>
    </lineage>
</organism>
<sequence>MIMKVLVTGGDGFVAPHLADRLSQDGHDIFLTTRNVSNKDSKFVYMDLLDQKSINNIFSEKNFDIVFHLAAMTHIPTCIQNPLLAFRANALGTAYICDAIQKFSKDTLLMNCSTGSVYGKHSGIITEDCPISPVEPYGVSKTSAELYVTDIAKIGLIKAFSTRTFSHTGPGRGERFSISSDAIQIARIIKKKQSNIIDVGNLKSQRVVADVRDIVDVYCLLVEKFIDGDIES</sequence>
<comment type="caution">
    <text evidence="3">The sequence shown here is derived from an EMBL/GenBank/DDBJ whole genome shotgun (WGS) entry which is preliminary data.</text>
</comment>
<dbReference type="Gene3D" id="3.40.50.720">
    <property type="entry name" value="NAD(P)-binding Rossmann-like Domain"/>
    <property type="match status" value="1"/>
</dbReference>
<comment type="similarity">
    <text evidence="1">Belongs to the NAD(P)-dependent epimerase/dehydratase family.</text>
</comment>
<dbReference type="InterPro" id="IPR001509">
    <property type="entry name" value="Epimerase_deHydtase"/>
</dbReference>
<dbReference type="InterPro" id="IPR036291">
    <property type="entry name" value="NAD(P)-bd_dom_sf"/>
</dbReference>
<dbReference type="Pfam" id="PF01370">
    <property type="entry name" value="Epimerase"/>
    <property type="match status" value="1"/>
</dbReference>
<proteinExistence type="inferred from homology"/>
<gene>
    <name evidence="3" type="ORF">S01H1_42361</name>
</gene>
<evidence type="ECO:0000259" key="2">
    <source>
        <dbReference type="Pfam" id="PF01370"/>
    </source>
</evidence>
<name>X0V441_9ZZZZ</name>
<dbReference type="AlphaFoldDB" id="X0V441"/>
<protein>
    <recommendedName>
        <fullName evidence="2">NAD-dependent epimerase/dehydratase domain-containing protein</fullName>
    </recommendedName>
</protein>
<evidence type="ECO:0000256" key="1">
    <source>
        <dbReference type="ARBA" id="ARBA00007637"/>
    </source>
</evidence>
<reference evidence="3" key="1">
    <citation type="journal article" date="2014" name="Front. Microbiol.">
        <title>High frequency of phylogenetically diverse reductive dehalogenase-homologous genes in deep subseafloor sedimentary metagenomes.</title>
        <authorList>
            <person name="Kawai M."/>
            <person name="Futagami T."/>
            <person name="Toyoda A."/>
            <person name="Takaki Y."/>
            <person name="Nishi S."/>
            <person name="Hori S."/>
            <person name="Arai W."/>
            <person name="Tsubouchi T."/>
            <person name="Morono Y."/>
            <person name="Uchiyama I."/>
            <person name="Ito T."/>
            <person name="Fujiyama A."/>
            <person name="Inagaki F."/>
            <person name="Takami H."/>
        </authorList>
    </citation>
    <scope>NUCLEOTIDE SEQUENCE</scope>
    <source>
        <strain evidence="3">Expedition CK06-06</strain>
    </source>
</reference>
<dbReference type="PANTHER" id="PTHR43000">
    <property type="entry name" value="DTDP-D-GLUCOSE 4,6-DEHYDRATASE-RELATED"/>
    <property type="match status" value="1"/>
</dbReference>
<dbReference type="Gene3D" id="3.90.25.10">
    <property type="entry name" value="UDP-galactose 4-epimerase, domain 1"/>
    <property type="match status" value="1"/>
</dbReference>
<feature type="domain" description="NAD-dependent epimerase/dehydratase" evidence="2">
    <location>
        <begin position="5"/>
        <end position="224"/>
    </location>
</feature>
<evidence type="ECO:0000313" key="3">
    <source>
        <dbReference type="EMBL" id="GAG06147.1"/>
    </source>
</evidence>
<accession>X0V441</accession>